<proteinExistence type="predicted"/>
<accession>A0AAE7NS52</accession>
<evidence type="ECO:0000313" key="2">
    <source>
        <dbReference type="Proteomes" id="UP000594015"/>
    </source>
</evidence>
<protein>
    <submittedName>
        <fullName evidence="1">DNA-binding protein</fullName>
    </submittedName>
</protein>
<dbReference type="GO" id="GO:0003677">
    <property type="term" value="F:DNA binding"/>
    <property type="evidence" value="ECO:0007669"/>
    <property type="project" value="UniProtKB-KW"/>
</dbReference>
<sequence>MNSTKVEGERAVVATVNETMFALRIGRAKLYELLHSRALDSYREGASRKITWSSIDAYVERRLAEESKRRGRE</sequence>
<evidence type="ECO:0000313" key="1">
    <source>
        <dbReference type="EMBL" id="QOZ69335.1"/>
    </source>
</evidence>
<dbReference type="Proteomes" id="UP000594015">
    <property type="component" value="Chromosome"/>
</dbReference>
<reference evidence="1 2" key="1">
    <citation type="submission" date="2018-06" db="EMBL/GenBank/DDBJ databases">
        <title>Comparative genomics of Bradyrhizobium nodulating Arachidis hypogaea.</title>
        <authorList>
            <person name="Li Y."/>
        </authorList>
    </citation>
    <scope>NUCLEOTIDE SEQUENCE [LARGE SCALE GENOMIC DNA]</scope>
    <source>
        <strain evidence="1 2">CCBAU 051107</strain>
    </source>
</reference>
<dbReference type="EMBL" id="CP030050">
    <property type="protein sequence ID" value="QOZ69335.1"/>
    <property type="molecule type" value="Genomic_DNA"/>
</dbReference>
<dbReference type="AlphaFoldDB" id="A0AAE7NS52"/>
<dbReference type="KEGG" id="barh:WN72_25735"/>
<organism evidence="1 2">
    <name type="scientific">Bradyrhizobium arachidis</name>
    <dbReference type="NCBI Taxonomy" id="858423"/>
    <lineage>
        <taxon>Bacteria</taxon>
        <taxon>Pseudomonadati</taxon>
        <taxon>Pseudomonadota</taxon>
        <taxon>Alphaproteobacteria</taxon>
        <taxon>Hyphomicrobiales</taxon>
        <taxon>Nitrobacteraceae</taxon>
        <taxon>Bradyrhizobium</taxon>
    </lineage>
</organism>
<keyword evidence="1" id="KW-0238">DNA-binding</keyword>
<gene>
    <name evidence="1" type="ORF">WN72_25735</name>
</gene>
<name>A0AAE7NS52_9BRAD</name>